<feature type="chain" id="PRO_5013054371" evidence="2">
    <location>
        <begin position="26"/>
        <end position="395"/>
    </location>
</feature>
<evidence type="ECO:0000256" key="2">
    <source>
        <dbReference type="SAM" id="SignalP"/>
    </source>
</evidence>
<dbReference type="PANTHER" id="PTHR40469">
    <property type="entry name" value="SECRETED GLYCOSYL HYDROLASE"/>
    <property type="match status" value="1"/>
</dbReference>
<evidence type="ECO:0000259" key="3">
    <source>
        <dbReference type="PROSITE" id="PS51175"/>
    </source>
</evidence>
<dbReference type="Gene3D" id="3.40.50.880">
    <property type="match status" value="1"/>
</dbReference>
<feature type="signal peptide" evidence="2">
    <location>
        <begin position="1"/>
        <end position="25"/>
    </location>
</feature>
<dbReference type="OrthoDB" id="9816308at2"/>
<dbReference type="Pfam" id="PF06283">
    <property type="entry name" value="ThuA"/>
    <property type="match status" value="1"/>
</dbReference>
<dbReference type="CDD" id="cd04084">
    <property type="entry name" value="CBM6_xylanase-like"/>
    <property type="match status" value="1"/>
</dbReference>
<dbReference type="GO" id="GO:0030246">
    <property type="term" value="F:carbohydrate binding"/>
    <property type="evidence" value="ECO:0007669"/>
    <property type="project" value="InterPro"/>
</dbReference>
<name>A0A239PF26_9ACTN</name>
<protein>
    <submittedName>
        <fullName evidence="4">Type 1 glutamine amidotransferase (GATase1)</fullName>
    </submittedName>
</protein>
<evidence type="ECO:0000313" key="4">
    <source>
        <dbReference type="EMBL" id="SNT65475.1"/>
    </source>
</evidence>
<dbReference type="SUPFAM" id="SSF49785">
    <property type="entry name" value="Galactose-binding domain-like"/>
    <property type="match status" value="1"/>
</dbReference>
<accession>A0A239PF26</accession>
<dbReference type="PROSITE" id="PS00430">
    <property type="entry name" value="TONB_DEPENDENT_REC_1"/>
    <property type="match status" value="1"/>
</dbReference>
<dbReference type="EMBL" id="FZPH01000023">
    <property type="protein sequence ID" value="SNT65475.1"/>
    <property type="molecule type" value="Genomic_DNA"/>
</dbReference>
<dbReference type="InterPro" id="IPR008979">
    <property type="entry name" value="Galactose-bd-like_sf"/>
</dbReference>
<dbReference type="GO" id="GO:0016740">
    <property type="term" value="F:transferase activity"/>
    <property type="evidence" value="ECO:0007669"/>
    <property type="project" value="UniProtKB-KW"/>
</dbReference>
<dbReference type="InterPro" id="IPR006584">
    <property type="entry name" value="Cellulose-bd_IV"/>
</dbReference>
<dbReference type="Pfam" id="PF03422">
    <property type="entry name" value="CBM_6"/>
    <property type="match status" value="1"/>
</dbReference>
<organism evidence="4 5">
    <name type="scientific">Asanoa hainanensis</name>
    <dbReference type="NCBI Taxonomy" id="560556"/>
    <lineage>
        <taxon>Bacteria</taxon>
        <taxon>Bacillati</taxon>
        <taxon>Actinomycetota</taxon>
        <taxon>Actinomycetes</taxon>
        <taxon>Micromonosporales</taxon>
        <taxon>Micromonosporaceae</taxon>
        <taxon>Asanoa</taxon>
    </lineage>
</organism>
<dbReference type="SUPFAM" id="SSF52317">
    <property type="entry name" value="Class I glutamine amidotransferase-like"/>
    <property type="match status" value="1"/>
</dbReference>
<dbReference type="InterPro" id="IPR005084">
    <property type="entry name" value="CBM6"/>
</dbReference>
<dbReference type="InterPro" id="IPR010916">
    <property type="entry name" value="TonB_box_CS"/>
</dbReference>
<evidence type="ECO:0000313" key="5">
    <source>
        <dbReference type="Proteomes" id="UP000198362"/>
    </source>
</evidence>
<proteinExistence type="predicted"/>
<gene>
    <name evidence="4" type="ORF">SAMN05421812_12328</name>
</gene>
<dbReference type="Gene3D" id="2.60.120.260">
    <property type="entry name" value="Galactose-binding domain-like"/>
    <property type="match status" value="1"/>
</dbReference>
<sequence length="395" mass="41138">MRKLALAAALSLLAALSFTAVSAQAADTPYDVLVFSRTAGFRHDSIAVGISTIQTLGAANSFTVTATENATAFTTANLAQYETVVFLNTTGDVLNTAQQNAFQSYIAAGGGYVGVHAAADTEYSWPFYGNLVGAWFQSHPAQQNATVIFEDRTHPATAGLPSSVVRFDEWYNYRTNPRSSARVLASLNESSYSGGTMNGDHPITWCKEYAGGRSFYTGMGHTQASYSEANFRAVLLGGIRYTARRVDANCAPGPNTPPTTPPPTGGTNVTVQAEAFSSQSGVQAVANSGAVGGQRLGYIAAGDWAAYNNVNVGGSRSLQARVSSGGNGGTLQIRTGSQSGPVLGSVAISNTGGWNNYATVTANLSGVPTGSANVYLTFTGTGSLFDLDQFVFVKS</sequence>
<reference evidence="4 5" key="1">
    <citation type="submission" date="2017-06" db="EMBL/GenBank/DDBJ databases">
        <authorList>
            <person name="Kim H.J."/>
            <person name="Triplett B.A."/>
        </authorList>
    </citation>
    <scope>NUCLEOTIDE SEQUENCE [LARGE SCALE GENOMIC DNA]</scope>
    <source>
        <strain evidence="4 5">CGMCC 4.5593</strain>
    </source>
</reference>
<feature type="domain" description="CBM6" evidence="3">
    <location>
        <begin position="269"/>
        <end position="393"/>
    </location>
</feature>
<dbReference type="Proteomes" id="UP000198362">
    <property type="component" value="Unassembled WGS sequence"/>
</dbReference>
<dbReference type="InterPro" id="IPR029010">
    <property type="entry name" value="ThuA-like"/>
</dbReference>
<dbReference type="SMART" id="SM00606">
    <property type="entry name" value="CBD_IV"/>
    <property type="match status" value="1"/>
</dbReference>
<keyword evidence="5" id="KW-1185">Reference proteome</keyword>
<dbReference type="PANTHER" id="PTHR40469:SF2">
    <property type="entry name" value="GALACTOSE-BINDING DOMAIN-LIKE SUPERFAMILY PROTEIN"/>
    <property type="match status" value="1"/>
</dbReference>
<keyword evidence="1 2" id="KW-0732">Signal</keyword>
<keyword evidence="4" id="KW-0808">Transferase</keyword>
<evidence type="ECO:0000256" key="1">
    <source>
        <dbReference type="ARBA" id="ARBA00022729"/>
    </source>
</evidence>
<dbReference type="InterPro" id="IPR029062">
    <property type="entry name" value="Class_I_gatase-like"/>
</dbReference>
<dbReference type="AlphaFoldDB" id="A0A239PF26"/>
<keyword evidence="4" id="KW-0315">Glutamine amidotransferase</keyword>
<dbReference type="PROSITE" id="PS51175">
    <property type="entry name" value="CBM6"/>
    <property type="match status" value="1"/>
</dbReference>